<accession>A0A401TI23</accession>
<comment type="caution">
    <text evidence="1">The sequence shown here is derived from an EMBL/GenBank/DDBJ whole genome shotgun (WGS) entry which is preliminary data.</text>
</comment>
<gene>
    <name evidence="1" type="ORF">chiPu_0026135</name>
</gene>
<dbReference type="Pfam" id="PF09735">
    <property type="entry name" value="Nckap1"/>
    <property type="match status" value="1"/>
</dbReference>
<reference evidence="1 2" key="1">
    <citation type="journal article" date="2018" name="Nat. Ecol. Evol.">
        <title>Shark genomes provide insights into elasmobranch evolution and the origin of vertebrates.</title>
        <authorList>
            <person name="Hara Y"/>
            <person name="Yamaguchi K"/>
            <person name="Onimaru K"/>
            <person name="Kadota M"/>
            <person name="Koyanagi M"/>
            <person name="Keeley SD"/>
            <person name="Tatsumi K"/>
            <person name="Tanaka K"/>
            <person name="Motone F"/>
            <person name="Kageyama Y"/>
            <person name="Nozu R"/>
            <person name="Adachi N"/>
            <person name="Nishimura O"/>
            <person name="Nakagawa R"/>
            <person name="Tanegashima C"/>
            <person name="Kiyatake I"/>
            <person name="Matsumoto R"/>
            <person name="Murakumo K"/>
            <person name="Nishida K"/>
            <person name="Terakita A"/>
            <person name="Kuratani S"/>
            <person name="Sato K"/>
            <person name="Hyodo S Kuraku.S."/>
        </authorList>
    </citation>
    <scope>NUCLEOTIDE SEQUENCE [LARGE SCALE GENOMIC DNA]</scope>
</reference>
<organism evidence="1 2">
    <name type="scientific">Chiloscyllium punctatum</name>
    <name type="common">Brownbanded bambooshark</name>
    <name type="synonym">Hemiscyllium punctatum</name>
    <dbReference type="NCBI Taxonomy" id="137246"/>
    <lineage>
        <taxon>Eukaryota</taxon>
        <taxon>Metazoa</taxon>
        <taxon>Chordata</taxon>
        <taxon>Craniata</taxon>
        <taxon>Vertebrata</taxon>
        <taxon>Chondrichthyes</taxon>
        <taxon>Elasmobranchii</taxon>
        <taxon>Galeomorphii</taxon>
        <taxon>Galeoidea</taxon>
        <taxon>Orectolobiformes</taxon>
        <taxon>Hemiscylliidae</taxon>
        <taxon>Chiloscyllium</taxon>
    </lineage>
</organism>
<dbReference type="OrthoDB" id="9948351at2759"/>
<dbReference type="Proteomes" id="UP000287033">
    <property type="component" value="Unassembled WGS sequence"/>
</dbReference>
<dbReference type="EMBL" id="BEZZ01073119">
    <property type="protein sequence ID" value="GCC42258.1"/>
    <property type="molecule type" value="Genomic_DNA"/>
</dbReference>
<name>A0A401TI23_CHIPU</name>
<dbReference type="InterPro" id="IPR019137">
    <property type="entry name" value="Nck-associated_protein-1"/>
</dbReference>
<evidence type="ECO:0000313" key="2">
    <source>
        <dbReference type="Proteomes" id="UP000287033"/>
    </source>
</evidence>
<keyword evidence="2" id="KW-1185">Reference proteome</keyword>
<protein>
    <submittedName>
        <fullName evidence="1">Uncharacterized protein</fullName>
    </submittedName>
</protein>
<sequence length="32" mass="3691">MSQNLQLKFAEKLSILNDRGSGILVRIYNIKK</sequence>
<evidence type="ECO:0000313" key="1">
    <source>
        <dbReference type="EMBL" id="GCC42258.1"/>
    </source>
</evidence>
<proteinExistence type="predicted"/>
<feature type="non-terminal residue" evidence="1">
    <location>
        <position position="32"/>
    </location>
</feature>
<dbReference type="AlphaFoldDB" id="A0A401TI23"/>